<dbReference type="InterPro" id="IPR002145">
    <property type="entry name" value="CopG"/>
</dbReference>
<organism evidence="2 3">
    <name type="scientific">Phytoactinopolyspora mesophila</name>
    <dbReference type="NCBI Taxonomy" id="2650750"/>
    <lineage>
        <taxon>Bacteria</taxon>
        <taxon>Bacillati</taxon>
        <taxon>Actinomycetota</taxon>
        <taxon>Actinomycetes</taxon>
        <taxon>Jiangellales</taxon>
        <taxon>Jiangellaceae</taxon>
        <taxon>Phytoactinopolyspora</taxon>
    </lineage>
</organism>
<comment type="caution">
    <text evidence="2">The sequence shown here is derived from an EMBL/GenBank/DDBJ whole genome shotgun (WGS) entry which is preliminary data.</text>
</comment>
<keyword evidence="3" id="KW-1185">Reference proteome</keyword>
<proteinExistence type="predicted"/>
<dbReference type="GO" id="GO:0006355">
    <property type="term" value="P:regulation of DNA-templated transcription"/>
    <property type="evidence" value="ECO:0007669"/>
    <property type="project" value="InterPro"/>
</dbReference>
<dbReference type="RefSeq" id="WP_162453237.1">
    <property type="nucleotide sequence ID" value="NZ_WLZY01000012.1"/>
</dbReference>
<evidence type="ECO:0000313" key="3">
    <source>
        <dbReference type="Proteomes" id="UP000460435"/>
    </source>
</evidence>
<dbReference type="EMBL" id="WLZY01000012">
    <property type="protein sequence ID" value="NDL60536.1"/>
    <property type="molecule type" value="Genomic_DNA"/>
</dbReference>
<name>A0A7K3MBA1_9ACTN</name>
<sequence>MRTTFRLDDELLAEVKALAARTHRSMNSVVEDALRELLARQRRRSRQEVSLTTFGGNGLQPGVDLDDTAALYDLMDEADEAS</sequence>
<evidence type="ECO:0000313" key="2">
    <source>
        <dbReference type="EMBL" id="NDL60536.1"/>
    </source>
</evidence>
<reference evidence="2 3" key="1">
    <citation type="submission" date="2019-11" db="EMBL/GenBank/DDBJ databases">
        <authorList>
            <person name="Li X.-J."/>
            <person name="Feng X.-M."/>
        </authorList>
    </citation>
    <scope>NUCLEOTIDE SEQUENCE [LARGE SCALE GENOMIC DNA]</scope>
    <source>
        <strain evidence="2 3">XMNu-373</strain>
    </source>
</reference>
<dbReference type="AlphaFoldDB" id="A0A7K3MBA1"/>
<dbReference type="Gene3D" id="1.10.1220.10">
    <property type="entry name" value="Met repressor-like"/>
    <property type="match status" value="1"/>
</dbReference>
<dbReference type="InterPro" id="IPR010985">
    <property type="entry name" value="Ribbon_hlx_hlx"/>
</dbReference>
<dbReference type="InterPro" id="IPR013321">
    <property type="entry name" value="Arc_rbn_hlx_hlx"/>
</dbReference>
<dbReference type="Proteomes" id="UP000460435">
    <property type="component" value="Unassembled WGS sequence"/>
</dbReference>
<feature type="domain" description="Ribbon-helix-helix protein CopG" evidence="1">
    <location>
        <begin position="1"/>
        <end position="41"/>
    </location>
</feature>
<accession>A0A7K3MBA1</accession>
<dbReference type="Pfam" id="PF01402">
    <property type="entry name" value="RHH_1"/>
    <property type="match status" value="1"/>
</dbReference>
<protein>
    <submittedName>
        <fullName evidence="2">Ribbon-helix-helix protein, CopG family</fullName>
    </submittedName>
</protein>
<dbReference type="SUPFAM" id="SSF47598">
    <property type="entry name" value="Ribbon-helix-helix"/>
    <property type="match status" value="1"/>
</dbReference>
<gene>
    <name evidence="2" type="ORF">F7O44_25995</name>
</gene>
<evidence type="ECO:0000259" key="1">
    <source>
        <dbReference type="Pfam" id="PF01402"/>
    </source>
</evidence>